<dbReference type="PANTHER" id="PTHR43723">
    <property type="entry name" value="COBALT TRANSPORT PROTEIN CBIQ"/>
    <property type="match status" value="1"/>
</dbReference>
<reference evidence="7 8" key="1">
    <citation type="submission" date="2019-03" db="EMBL/GenBank/DDBJ databases">
        <title>Genomic Encyclopedia of Type Strains, Phase IV (KMG-IV): sequencing the most valuable type-strain genomes for metagenomic binning, comparative biology and taxonomic classification.</title>
        <authorList>
            <person name="Goeker M."/>
        </authorList>
    </citation>
    <scope>NUCLEOTIDE SEQUENCE [LARGE SCALE GENOMIC DNA]</scope>
    <source>
        <strain evidence="7 8">DSM 103426</strain>
    </source>
</reference>
<dbReference type="PANTHER" id="PTHR43723:SF1">
    <property type="entry name" value="COBALT TRANSPORT PROTEIN CBIQ"/>
    <property type="match status" value="1"/>
</dbReference>
<evidence type="ECO:0000313" key="7">
    <source>
        <dbReference type="EMBL" id="TCS68441.1"/>
    </source>
</evidence>
<dbReference type="GO" id="GO:0043190">
    <property type="term" value="C:ATP-binding cassette (ABC) transporter complex"/>
    <property type="evidence" value="ECO:0007669"/>
    <property type="project" value="InterPro"/>
</dbReference>
<dbReference type="CDD" id="cd16914">
    <property type="entry name" value="EcfT"/>
    <property type="match status" value="1"/>
</dbReference>
<dbReference type="NCBIfam" id="TIGR02454">
    <property type="entry name" value="ECF_T_CbiQ"/>
    <property type="match status" value="1"/>
</dbReference>
<evidence type="ECO:0000256" key="5">
    <source>
        <dbReference type="ARBA" id="ARBA00023136"/>
    </source>
</evidence>
<keyword evidence="3 6" id="KW-0812">Transmembrane</keyword>
<comment type="subcellular location">
    <subcellularLocation>
        <location evidence="1">Cell membrane</location>
        <topology evidence="1">Multi-pass membrane protein</topology>
    </subcellularLocation>
</comment>
<sequence>MFEIDTLCYHSKLREKNAEIKFAFTVLTLFICVWNRSIVIAAIVFATTGFLTVCVGGIPAARYIRLLCIPFFFLLLSTLTVVINFSKTPLSGYAICLGTFYITAGKDTILFAVQIFCTAFGSVSCLYFLSLSTPMTDLIAVLERLYCPSLFIELMLLIYRFLFVLAELASSISTAQKARLGNRNFRTSFSSFGALLSVLFIRAIQKSGRLYDAMESRCYDGTIRVLHQQYPVKRKELFLCIGYELLLLYFSWKGLP</sequence>
<feature type="transmembrane region" description="Helical" evidence="6">
    <location>
        <begin position="150"/>
        <end position="173"/>
    </location>
</feature>
<dbReference type="RefSeq" id="WP_116441367.1">
    <property type="nucleotide sequence ID" value="NZ_BHEO01000002.1"/>
</dbReference>
<dbReference type="InterPro" id="IPR012809">
    <property type="entry name" value="ECF_CbiQ"/>
</dbReference>
<keyword evidence="4 6" id="KW-1133">Transmembrane helix</keyword>
<evidence type="ECO:0000256" key="3">
    <source>
        <dbReference type="ARBA" id="ARBA00022692"/>
    </source>
</evidence>
<dbReference type="GO" id="GO:0006824">
    <property type="term" value="P:cobalt ion transport"/>
    <property type="evidence" value="ECO:0007669"/>
    <property type="project" value="InterPro"/>
</dbReference>
<evidence type="ECO:0000256" key="2">
    <source>
        <dbReference type="ARBA" id="ARBA00022475"/>
    </source>
</evidence>
<keyword evidence="2" id="KW-1003">Cell membrane</keyword>
<dbReference type="EMBL" id="SLZV01000008">
    <property type="protein sequence ID" value="TCS68441.1"/>
    <property type="molecule type" value="Genomic_DNA"/>
</dbReference>
<evidence type="ECO:0000256" key="1">
    <source>
        <dbReference type="ARBA" id="ARBA00004651"/>
    </source>
</evidence>
<dbReference type="InterPro" id="IPR052770">
    <property type="entry name" value="Cobalt_transport_CbiQ"/>
</dbReference>
<evidence type="ECO:0000256" key="4">
    <source>
        <dbReference type="ARBA" id="ARBA00022989"/>
    </source>
</evidence>
<name>A0A4R3JRE9_9FIRM</name>
<feature type="transmembrane region" description="Helical" evidence="6">
    <location>
        <begin position="63"/>
        <end position="83"/>
    </location>
</feature>
<keyword evidence="5 6" id="KW-0472">Membrane</keyword>
<protein>
    <submittedName>
        <fullName evidence="7">Cobalt/nickel transport system permease protein</fullName>
    </submittedName>
</protein>
<feature type="transmembrane region" description="Helical" evidence="6">
    <location>
        <begin position="22"/>
        <end position="51"/>
    </location>
</feature>
<evidence type="ECO:0000256" key="6">
    <source>
        <dbReference type="SAM" id="Phobius"/>
    </source>
</evidence>
<gene>
    <name evidence="7" type="ORF">EDD74_10816</name>
</gene>
<feature type="transmembrane region" description="Helical" evidence="6">
    <location>
        <begin position="185"/>
        <end position="204"/>
    </location>
</feature>
<evidence type="ECO:0000313" key="8">
    <source>
        <dbReference type="Proteomes" id="UP000294613"/>
    </source>
</evidence>
<organism evidence="7 8">
    <name type="scientific">Faecalimonas umbilicata</name>
    <dbReference type="NCBI Taxonomy" id="1912855"/>
    <lineage>
        <taxon>Bacteria</taxon>
        <taxon>Bacillati</taxon>
        <taxon>Bacillota</taxon>
        <taxon>Clostridia</taxon>
        <taxon>Lachnospirales</taxon>
        <taxon>Lachnospiraceae</taxon>
        <taxon>Faecalimonas</taxon>
    </lineage>
</organism>
<comment type="caution">
    <text evidence="7">The sequence shown here is derived from an EMBL/GenBank/DDBJ whole genome shotgun (WGS) entry which is preliminary data.</text>
</comment>
<feature type="transmembrane region" description="Helical" evidence="6">
    <location>
        <begin position="109"/>
        <end position="129"/>
    </location>
</feature>
<dbReference type="Pfam" id="PF02361">
    <property type="entry name" value="CbiQ"/>
    <property type="match status" value="1"/>
</dbReference>
<dbReference type="AlphaFoldDB" id="A0A4R3JRE9"/>
<dbReference type="Proteomes" id="UP000294613">
    <property type="component" value="Unassembled WGS sequence"/>
</dbReference>
<accession>A0A4R3JRE9</accession>
<dbReference type="InterPro" id="IPR003339">
    <property type="entry name" value="ABC/ECF_trnsptr_transmembrane"/>
</dbReference>
<proteinExistence type="predicted"/>